<evidence type="ECO:0000256" key="9">
    <source>
        <dbReference type="PROSITE-ProRule" id="PRU00108"/>
    </source>
</evidence>
<dbReference type="Proteomes" id="UP001370490">
    <property type="component" value="Unassembled WGS sequence"/>
</dbReference>
<dbReference type="Gene3D" id="1.10.10.60">
    <property type="entry name" value="Homeodomain-like"/>
    <property type="match status" value="1"/>
</dbReference>
<dbReference type="FunFam" id="1.10.10.60:FF:000146">
    <property type="entry name" value="WUSCHEL-related homeobox 4"/>
    <property type="match status" value="1"/>
</dbReference>
<feature type="compositionally biased region" description="Low complexity" evidence="11">
    <location>
        <begin position="1"/>
        <end position="11"/>
    </location>
</feature>
<feature type="region of interest" description="Disordered" evidence="11">
    <location>
        <begin position="224"/>
        <end position="253"/>
    </location>
</feature>
<comment type="subcellular location">
    <subcellularLocation>
        <location evidence="1 9 10">Nucleus</location>
    </subcellularLocation>
</comment>
<evidence type="ECO:0000259" key="12">
    <source>
        <dbReference type="PROSITE" id="PS50071"/>
    </source>
</evidence>
<evidence type="ECO:0000313" key="13">
    <source>
        <dbReference type="EMBL" id="KAK6935888.1"/>
    </source>
</evidence>
<evidence type="ECO:0000256" key="1">
    <source>
        <dbReference type="ARBA" id="ARBA00004123"/>
    </source>
</evidence>
<dbReference type="PANTHER" id="PTHR45940:SF6">
    <property type="entry name" value="WUSCHEL-RELATED HOMEOBOX 2"/>
    <property type="match status" value="1"/>
</dbReference>
<gene>
    <name evidence="13" type="ORF">RJ641_032918</name>
</gene>
<dbReference type="CDD" id="cd00086">
    <property type="entry name" value="homeodomain"/>
    <property type="match status" value="1"/>
</dbReference>
<evidence type="ECO:0000256" key="11">
    <source>
        <dbReference type="SAM" id="MobiDB-lite"/>
    </source>
</evidence>
<keyword evidence="2" id="KW-0217">Developmental protein</keyword>
<keyword evidence="7 9" id="KW-0539">Nucleus</keyword>
<evidence type="ECO:0000256" key="2">
    <source>
        <dbReference type="ARBA" id="ARBA00022473"/>
    </source>
</evidence>
<evidence type="ECO:0000256" key="3">
    <source>
        <dbReference type="ARBA" id="ARBA00023015"/>
    </source>
</evidence>
<dbReference type="EMBL" id="JBAMMX010000007">
    <property type="protein sequence ID" value="KAK6935888.1"/>
    <property type="molecule type" value="Genomic_DNA"/>
</dbReference>
<dbReference type="GO" id="GO:0003677">
    <property type="term" value="F:DNA binding"/>
    <property type="evidence" value="ECO:0007669"/>
    <property type="project" value="UniProtKB-UniRule"/>
</dbReference>
<evidence type="ECO:0000313" key="14">
    <source>
        <dbReference type="Proteomes" id="UP001370490"/>
    </source>
</evidence>
<evidence type="ECO:0000256" key="5">
    <source>
        <dbReference type="ARBA" id="ARBA00023155"/>
    </source>
</evidence>
<dbReference type="GO" id="GO:0099402">
    <property type="term" value="P:plant organ development"/>
    <property type="evidence" value="ECO:0007669"/>
    <property type="project" value="InterPro"/>
</dbReference>
<keyword evidence="14" id="KW-1185">Reference proteome</keyword>
<keyword evidence="4 9" id="KW-0238">DNA-binding</keyword>
<feature type="domain" description="Homeobox" evidence="12">
    <location>
        <begin position="15"/>
        <end position="80"/>
    </location>
</feature>
<dbReference type="GO" id="GO:0003700">
    <property type="term" value="F:DNA-binding transcription factor activity"/>
    <property type="evidence" value="ECO:0007669"/>
    <property type="project" value="InterPro"/>
</dbReference>
<evidence type="ECO:0000256" key="4">
    <source>
        <dbReference type="ARBA" id="ARBA00023125"/>
    </source>
</evidence>
<evidence type="ECO:0000256" key="6">
    <source>
        <dbReference type="ARBA" id="ARBA00023163"/>
    </source>
</evidence>
<dbReference type="SUPFAM" id="SSF46689">
    <property type="entry name" value="Homeodomain-like"/>
    <property type="match status" value="1"/>
</dbReference>
<evidence type="ECO:0000256" key="8">
    <source>
        <dbReference type="ARBA" id="ARBA00024040"/>
    </source>
</evidence>
<protein>
    <submittedName>
        <fullName evidence="13">Homeobox domain</fullName>
    </submittedName>
</protein>
<dbReference type="InterPro" id="IPR009057">
    <property type="entry name" value="Homeodomain-like_sf"/>
</dbReference>
<comment type="similarity">
    <text evidence="8">Belongs to the WUS homeobox family.</text>
</comment>
<feature type="region of interest" description="Disordered" evidence="11">
    <location>
        <begin position="1"/>
        <end position="22"/>
    </location>
</feature>
<evidence type="ECO:0000256" key="10">
    <source>
        <dbReference type="RuleBase" id="RU000682"/>
    </source>
</evidence>
<dbReference type="GO" id="GO:0005634">
    <property type="term" value="C:nucleus"/>
    <property type="evidence" value="ECO:0007669"/>
    <property type="project" value="UniProtKB-SubCell"/>
</dbReference>
<dbReference type="AlphaFoldDB" id="A0AAN8VIW3"/>
<dbReference type="InterPro" id="IPR044555">
    <property type="entry name" value="WUSCHEL-like"/>
</dbReference>
<reference evidence="13 14" key="1">
    <citation type="submission" date="2023-12" db="EMBL/GenBank/DDBJ databases">
        <title>A high-quality genome assembly for Dillenia turbinata (Dilleniales).</title>
        <authorList>
            <person name="Chanderbali A."/>
        </authorList>
    </citation>
    <scope>NUCLEOTIDE SEQUENCE [LARGE SCALE GENOMIC DNA]</scope>
    <source>
        <strain evidence="13">LSX21</strain>
        <tissue evidence="13">Leaf</tissue>
    </source>
</reference>
<keyword evidence="6" id="KW-0804">Transcription</keyword>
<organism evidence="13 14">
    <name type="scientific">Dillenia turbinata</name>
    <dbReference type="NCBI Taxonomy" id="194707"/>
    <lineage>
        <taxon>Eukaryota</taxon>
        <taxon>Viridiplantae</taxon>
        <taxon>Streptophyta</taxon>
        <taxon>Embryophyta</taxon>
        <taxon>Tracheophyta</taxon>
        <taxon>Spermatophyta</taxon>
        <taxon>Magnoliopsida</taxon>
        <taxon>eudicotyledons</taxon>
        <taxon>Gunneridae</taxon>
        <taxon>Pentapetalae</taxon>
        <taxon>Dilleniales</taxon>
        <taxon>Dilleniaceae</taxon>
        <taxon>Dillenia</taxon>
    </lineage>
</organism>
<evidence type="ECO:0000256" key="7">
    <source>
        <dbReference type="ARBA" id="ARBA00023242"/>
    </source>
</evidence>
<feature type="DNA-binding region" description="Homeobox" evidence="9">
    <location>
        <begin position="17"/>
        <end position="81"/>
    </location>
</feature>
<proteinExistence type="inferred from homology"/>
<dbReference type="PANTHER" id="PTHR45940">
    <property type="entry name" value="WUSCHEL-RELATED HOMEOBOX 1-RELATED"/>
    <property type="match status" value="1"/>
</dbReference>
<keyword evidence="3" id="KW-0805">Transcription regulation</keyword>
<comment type="caution">
    <text evidence="13">The sequence shown here is derived from an EMBL/GenBank/DDBJ whole genome shotgun (WGS) entry which is preliminary data.</text>
</comment>
<dbReference type="InterPro" id="IPR001356">
    <property type="entry name" value="HD"/>
</dbReference>
<dbReference type="PROSITE" id="PS50071">
    <property type="entry name" value="HOMEOBOX_2"/>
    <property type="match status" value="1"/>
</dbReference>
<dbReference type="SMART" id="SM00389">
    <property type="entry name" value="HOX"/>
    <property type="match status" value="1"/>
</dbReference>
<keyword evidence="5 9" id="KW-0371">Homeobox</keyword>
<sequence>MESGGNNNNDLVGGGAAASSRWNPTKEQITVLESLYTQGIRTPSTEQIQQITSRLKSYGHIEGKNVFYWFQNHKARQRQKQKQENMVYFNRYFHHKSSPSSPPVFAPPAACPNGSTVDGCTAVVPGSYCPHYIPQNGVAFYPQYSKVLLPANPNGATNKRRSRTTTIDELAEKTHQTGGSAIHATNYDAIFMMNHHYSASMSEDHRDHHHDQETLALFPLHPTGLSQANKTASSSSPGTSSDTVGLEECSGGR</sequence>
<name>A0AAN8VIW3_9MAGN</name>
<dbReference type="Pfam" id="PF00046">
    <property type="entry name" value="Homeodomain"/>
    <property type="match status" value="1"/>
</dbReference>
<accession>A0AAN8VIW3</accession>